<keyword evidence="1" id="KW-0732">Signal</keyword>
<dbReference type="Proteomes" id="UP001139103">
    <property type="component" value="Unassembled WGS sequence"/>
</dbReference>
<comment type="caution">
    <text evidence="2">The sequence shown here is derived from an EMBL/GenBank/DDBJ whole genome shotgun (WGS) entry which is preliminary data.</text>
</comment>
<proteinExistence type="predicted"/>
<accession>A0A9X1MME3</accession>
<evidence type="ECO:0008006" key="4">
    <source>
        <dbReference type="Google" id="ProtNLM"/>
    </source>
</evidence>
<protein>
    <recommendedName>
        <fullName evidence="4">Secreted protein</fullName>
    </recommendedName>
</protein>
<dbReference type="RefSeq" id="WP_230220377.1">
    <property type="nucleotide sequence ID" value="NZ_JAJKFT010000010.1"/>
</dbReference>
<feature type="signal peptide" evidence="1">
    <location>
        <begin position="1"/>
        <end position="25"/>
    </location>
</feature>
<sequence>MPRLQNALWIGAGFLLLFLTQASVADVPSAEKILTSYDLQGGQAALEKYLDQNPSDDQQRFGLGVVQFVGAVETMSQSFYACGVRDYQGQIPFLRIVATENPNPKATSYQDVRNILQKFVDDLAVAEQTLAKVDDKRVKLPLPLFQIRLDLNGDGTTTEIETLGAVAMHLRMIENVPGNPEAQRPYETVVAFDYADCLWLRGYCHLLSGMAETWLAYDMQELHDRVGYVIFQKIDSPNAYLADAKKTFPISDVDIVDLVAFIHLINFPVKDAEKLKDAHAHFLQVIALSRRTWDAIEAEDDNDREWIPGPKQTSPVTRGRTSPEMLKTWREFLDELEAILQGEKLARHPRITDGRGVNVKKMFFEPQPFDAVMWWQGSGATPFLEKGPLSDDAFWNRVNRAFNGQFMSFAVWYN</sequence>
<evidence type="ECO:0000313" key="3">
    <source>
        <dbReference type="Proteomes" id="UP001139103"/>
    </source>
</evidence>
<feature type="chain" id="PRO_5040728834" description="Secreted protein" evidence="1">
    <location>
        <begin position="26"/>
        <end position="414"/>
    </location>
</feature>
<evidence type="ECO:0000313" key="2">
    <source>
        <dbReference type="EMBL" id="MCC9629798.1"/>
    </source>
</evidence>
<reference evidence="2" key="1">
    <citation type="submission" date="2021-11" db="EMBL/GenBank/DDBJ databases">
        <title>Genome sequence.</title>
        <authorList>
            <person name="Sun Q."/>
        </authorList>
    </citation>
    <scope>NUCLEOTIDE SEQUENCE</scope>
    <source>
        <strain evidence="2">JC732</strain>
    </source>
</reference>
<dbReference type="AlphaFoldDB" id="A0A9X1MME3"/>
<gene>
    <name evidence="2" type="ORF">LOC68_15520</name>
</gene>
<name>A0A9X1MME3_9BACT</name>
<dbReference type="EMBL" id="JAJKFT010000010">
    <property type="protein sequence ID" value="MCC9629798.1"/>
    <property type="molecule type" value="Genomic_DNA"/>
</dbReference>
<organism evidence="2 3">
    <name type="scientific">Blastopirellula sediminis</name>
    <dbReference type="NCBI Taxonomy" id="2894196"/>
    <lineage>
        <taxon>Bacteria</taxon>
        <taxon>Pseudomonadati</taxon>
        <taxon>Planctomycetota</taxon>
        <taxon>Planctomycetia</taxon>
        <taxon>Pirellulales</taxon>
        <taxon>Pirellulaceae</taxon>
        <taxon>Blastopirellula</taxon>
    </lineage>
</organism>
<evidence type="ECO:0000256" key="1">
    <source>
        <dbReference type="SAM" id="SignalP"/>
    </source>
</evidence>
<keyword evidence="3" id="KW-1185">Reference proteome</keyword>